<organism evidence="7 8">
    <name type="scientific">Malurus cyaneus samueli</name>
    <dbReference type="NCBI Taxonomy" id="2593467"/>
    <lineage>
        <taxon>Eukaryota</taxon>
        <taxon>Metazoa</taxon>
        <taxon>Chordata</taxon>
        <taxon>Craniata</taxon>
        <taxon>Vertebrata</taxon>
        <taxon>Euteleostomi</taxon>
        <taxon>Archelosauria</taxon>
        <taxon>Archosauria</taxon>
        <taxon>Dinosauria</taxon>
        <taxon>Saurischia</taxon>
        <taxon>Theropoda</taxon>
        <taxon>Coelurosauria</taxon>
        <taxon>Aves</taxon>
        <taxon>Neognathae</taxon>
        <taxon>Neoaves</taxon>
        <taxon>Telluraves</taxon>
        <taxon>Australaves</taxon>
        <taxon>Passeriformes</taxon>
        <taxon>Meliphagoidea</taxon>
        <taxon>Maluridae</taxon>
        <taxon>Malurus</taxon>
    </lineage>
</organism>
<dbReference type="GO" id="GO:0016020">
    <property type="term" value="C:membrane"/>
    <property type="evidence" value="ECO:0007669"/>
    <property type="project" value="TreeGrafter"/>
</dbReference>
<dbReference type="GO" id="GO:0051607">
    <property type="term" value="P:defense response to virus"/>
    <property type="evidence" value="ECO:0007669"/>
    <property type="project" value="UniProtKB-KW"/>
</dbReference>
<evidence type="ECO:0000256" key="3">
    <source>
        <dbReference type="ARBA" id="ARBA00022859"/>
    </source>
</evidence>
<keyword evidence="4" id="KW-0694">RNA-binding</keyword>
<evidence type="ECO:0000259" key="6">
    <source>
        <dbReference type="PROSITE" id="PS50053"/>
    </source>
</evidence>
<sequence>MGLVPVPANLDGWIANTLQPSTAFTTQVKETVGQICEFLKRNCFDDEIHVQKTVKGGSAGKGTALKNNSDADVVLFLSCLPSYEEQKKNRKVILDLIMIRLKTCRESLQFDVSISEPRYKGPDNTPRSLSLTLSSRVTRESIDVDILPAYDALGQVIQDAPPNAEVYVRLLQACNQPGEFSPCFTELQKLFVKRYPAKLKNLLRLVKYWYKELLSPQYPNAHLPPKYALELLTVYAWQEATGCRDSFDMAEGFCTVLELLCRHQQICIYWEKYTLSSTHRSECVHCPVILDPADPTGILGQDKNWNLMAQLAAMYRHSLPFLENVQPWNVEPARPVTIDVMQLSGSKLRKRVSPYTTITKLKMMIQQDWGISLYMQRLTEPQQMQVLVSDHRNVTTTYTVRPTDTVRKLKEQIQARQGPSANEQRLIYDSRELDDQHTLFRACLPS</sequence>
<dbReference type="GO" id="GO:0003725">
    <property type="term" value="F:double-stranded RNA binding"/>
    <property type="evidence" value="ECO:0007669"/>
    <property type="project" value="TreeGrafter"/>
</dbReference>
<dbReference type="CDD" id="cd17039">
    <property type="entry name" value="Ubl_ubiquitin_like"/>
    <property type="match status" value="1"/>
</dbReference>
<reference evidence="7" key="2">
    <citation type="submission" date="2025-09" db="UniProtKB">
        <authorList>
            <consortium name="Ensembl"/>
        </authorList>
    </citation>
    <scope>IDENTIFICATION</scope>
</reference>
<dbReference type="SUPFAM" id="SSF54236">
    <property type="entry name" value="Ubiquitin-like"/>
    <property type="match status" value="2"/>
</dbReference>
<dbReference type="SUPFAM" id="SSF81301">
    <property type="entry name" value="Nucleotidyltransferase"/>
    <property type="match status" value="1"/>
</dbReference>
<dbReference type="InterPro" id="IPR006116">
    <property type="entry name" value="NT_2-5OAS_ClassI-CCAase"/>
</dbReference>
<accession>A0A8C5TAX3</accession>
<feature type="domain" description="Ubiquitin-like" evidence="6">
    <location>
        <begin position="384"/>
        <end position="439"/>
    </location>
</feature>
<dbReference type="FunFam" id="3.30.460.10:FF:000007">
    <property type="entry name" value="2'-5'-oligoadenylate synthetase 1"/>
    <property type="match status" value="1"/>
</dbReference>
<dbReference type="Gene3D" id="3.30.460.10">
    <property type="entry name" value="Beta Polymerase, domain 2"/>
    <property type="match status" value="1"/>
</dbReference>
<dbReference type="SUPFAM" id="SSF81631">
    <property type="entry name" value="PAP/OAS1 substrate-binding domain"/>
    <property type="match status" value="1"/>
</dbReference>
<dbReference type="Proteomes" id="UP000694560">
    <property type="component" value="Unplaced"/>
</dbReference>
<dbReference type="Gene3D" id="1.10.1410.20">
    <property type="entry name" value="2'-5'-oligoadenylate synthetase 1, domain 2"/>
    <property type="match status" value="1"/>
</dbReference>
<keyword evidence="2" id="KW-0399">Innate immunity</keyword>
<dbReference type="SMART" id="SM00213">
    <property type="entry name" value="UBQ"/>
    <property type="match status" value="1"/>
</dbReference>
<reference evidence="7" key="1">
    <citation type="submission" date="2025-08" db="UniProtKB">
        <authorList>
            <consortium name="Ensembl"/>
        </authorList>
    </citation>
    <scope>IDENTIFICATION</scope>
</reference>
<comment type="similarity">
    <text evidence="1">Belongs to the 2-5A synthase family.</text>
</comment>
<dbReference type="InterPro" id="IPR000626">
    <property type="entry name" value="Ubiquitin-like_dom"/>
</dbReference>
<dbReference type="AlphaFoldDB" id="A0A8C5TAX3"/>
<dbReference type="InterPro" id="IPR043519">
    <property type="entry name" value="NT_sf"/>
</dbReference>
<evidence type="ECO:0000256" key="2">
    <source>
        <dbReference type="ARBA" id="ARBA00022588"/>
    </source>
</evidence>
<dbReference type="GO" id="GO:0005524">
    <property type="term" value="F:ATP binding"/>
    <property type="evidence" value="ECO:0007669"/>
    <property type="project" value="UniProtKB-KW"/>
</dbReference>
<proteinExistence type="inferred from homology"/>
<name>A0A8C5TAX3_9PASS</name>
<dbReference type="Pfam" id="PF00240">
    <property type="entry name" value="ubiquitin"/>
    <property type="match status" value="1"/>
</dbReference>
<keyword evidence="5" id="KW-0051">Antiviral defense</keyword>
<dbReference type="FunFam" id="1.10.1410.20:FF:000001">
    <property type="entry name" value="2'-5'-oligoadenylate synthetase 1"/>
    <property type="match status" value="1"/>
</dbReference>
<dbReference type="PROSITE" id="PS50053">
    <property type="entry name" value="UBIQUITIN_2"/>
    <property type="match status" value="1"/>
</dbReference>
<keyword evidence="3" id="KW-0391">Immunity</keyword>
<dbReference type="CDD" id="cd05400">
    <property type="entry name" value="NT_2-5OAS_ClassI-CCAase"/>
    <property type="match status" value="1"/>
</dbReference>
<protein>
    <submittedName>
        <fullName evidence="7">2'-5'-oligoadenylate synthetase like</fullName>
    </submittedName>
</protein>
<dbReference type="GO" id="GO:0005829">
    <property type="term" value="C:cytosol"/>
    <property type="evidence" value="ECO:0007669"/>
    <property type="project" value="TreeGrafter"/>
</dbReference>
<dbReference type="GO" id="GO:0001730">
    <property type="term" value="F:2'-5'-oligoadenylate synthetase activity"/>
    <property type="evidence" value="ECO:0007669"/>
    <property type="project" value="UniProtKB-EC"/>
</dbReference>
<dbReference type="Pfam" id="PF01909">
    <property type="entry name" value="NTP_transf_2"/>
    <property type="match status" value="1"/>
</dbReference>
<dbReference type="PROSITE" id="PS50152">
    <property type="entry name" value="25A_SYNTH_3"/>
    <property type="match status" value="1"/>
</dbReference>
<dbReference type="InterPro" id="IPR029071">
    <property type="entry name" value="Ubiquitin-like_domsf"/>
</dbReference>
<dbReference type="PANTHER" id="PTHR11258">
    <property type="entry name" value="2-5 OLIGOADENYLATE SYNTHETASE"/>
    <property type="match status" value="1"/>
</dbReference>
<dbReference type="PANTHER" id="PTHR11258:SF7">
    <property type="entry name" value="2'-5'-OLIGOADENYLATE SYNTHASE-LIKE PROTEIN 2"/>
    <property type="match status" value="1"/>
</dbReference>
<dbReference type="Gene3D" id="3.10.20.90">
    <property type="entry name" value="Phosphatidylinositol 3-kinase Catalytic Subunit, Chain A, domain 1"/>
    <property type="match status" value="2"/>
</dbReference>
<dbReference type="InterPro" id="IPR002934">
    <property type="entry name" value="Polymerase_NTP_transf_dom"/>
</dbReference>
<dbReference type="InterPro" id="IPR018952">
    <property type="entry name" value="2-5-oligoAdlate_synth_1_dom2/C"/>
</dbReference>
<evidence type="ECO:0000313" key="8">
    <source>
        <dbReference type="Proteomes" id="UP000694560"/>
    </source>
</evidence>
<evidence type="ECO:0000256" key="1">
    <source>
        <dbReference type="ARBA" id="ARBA00009526"/>
    </source>
</evidence>
<dbReference type="Pfam" id="PF10421">
    <property type="entry name" value="OAS1_C"/>
    <property type="match status" value="1"/>
</dbReference>
<dbReference type="GO" id="GO:0005654">
    <property type="term" value="C:nucleoplasm"/>
    <property type="evidence" value="ECO:0007669"/>
    <property type="project" value="TreeGrafter"/>
</dbReference>
<evidence type="ECO:0000256" key="4">
    <source>
        <dbReference type="ARBA" id="ARBA00022884"/>
    </source>
</evidence>
<dbReference type="Ensembl" id="ENSMCST00000004349.1">
    <property type="protein sequence ID" value="ENSMCSP00000004252.1"/>
    <property type="gene ID" value="ENSMCSG00000003015.1"/>
</dbReference>
<dbReference type="GO" id="GO:0045071">
    <property type="term" value="P:negative regulation of viral genome replication"/>
    <property type="evidence" value="ECO:0007669"/>
    <property type="project" value="TreeGrafter"/>
</dbReference>
<keyword evidence="8" id="KW-1185">Reference proteome</keyword>
<evidence type="ECO:0000256" key="5">
    <source>
        <dbReference type="ARBA" id="ARBA00023118"/>
    </source>
</evidence>
<evidence type="ECO:0000313" key="7">
    <source>
        <dbReference type="Ensembl" id="ENSMCSP00000004252.1"/>
    </source>
</evidence>
<dbReference type="GO" id="GO:0045087">
    <property type="term" value="P:innate immune response"/>
    <property type="evidence" value="ECO:0007669"/>
    <property type="project" value="UniProtKB-KW"/>
</dbReference>